<dbReference type="RefSeq" id="WP_153249249.1">
    <property type="nucleotide sequence ID" value="NZ_CP044205.1"/>
</dbReference>
<proteinExistence type="inferred from homology"/>
<dbReference type="InterPro" id="IPR014001">
    <property type="entry name" value="Helicase_ATP-bd"/>
</dbReference>
<dbReference type="Pfam" id="PF13307">
    <property type="entry name" value="Helicase_C_2"/>
    <property type="match status" value="1"/>
</dbReference>
<evidence type="ECO:0000256" key="7">
    <source>
        <dbReference type="ARBA" id="ARBA00048954"/>
    </source>
</evidence>
<gene>
    <name evidence="9" type="ORF">F6R98_12100</name>
</gene>
<evidence type="ECO:0000259" key="8">
    <source>
        <dbReference type="PROSITE" id="PS51193"/>
    </source>
</evidence>
<dbReference type="SUPFAM" id="SSF52540">
    <property type="entry name" value="P-loop containing nucleoside triphosphate hydrolases"/>
    <property type="match status" value="2"/>
</dbReference>
<sequence length="643" mass="71032">MISLSQVFSPDGLLAAKVERYRLRQPQLEMAEAVAEAIKSRKTLVAEAGTGTGKTLAYLVPAILSGRRVIVSTGTRNLQDQLFHKDVPLLRQVLGVPFSAALLKGRSNYLCPYRLYNLSVFRHDDLRSQVGAIEAIKRWGATTRRGDIAEMESVAESSVIWPWVTSTADNCLGQECPQLSDCFLLKARKAAQEAEILVINHHLLWADWAIRSDGFGELLPEADVVIIDEAHQFAETASQFLGLILSSRQLTELCHDALAEQLKDACGDRELGQAIDRVELAVSELRLSMGVEPMKAAWTEFSANAEAMQRLEELQTRLSELSALLRAAAICGKGLESCWKRCDDILALLAEFQIENKGGSVRWFETFRRGFVFNRTPLDTVEEFAKFQRSSKASWIFTSATLSVSGRFEHFTQTLGLFDAEARSWDSPFSYPEQCIFYLPLELPEPSAPDHADAVINAAVPVLQASGGRTFFLFTSHAAMQNAAARLKELVEYPLFVQGTQPKARLLESFRQAGNGILLGTSSFWEGVDVRGPALSCVIIDKLPFAAPGDPVLNAKLDALKQKGLSPFGAHQLPAAVIALRQGVGRLIRSSDDRGVFMLCDPRVISKSYGKVFLNSLPPMRRTRSLPLVRRFFAAEETLEGKA</sequence>
<evidence type="ECO:0000256" key="6">
    <source>
        <dbReference type="ARBA" id="ARBA00044969"/>
    </source>
</evidence>
<dbReference type="InterPro" id="IPR045028">
    <property type="entry name" value="DinG/Rad3-like"/>
</dbReference>
<dbReference type="GO" id="GO:0016818">
    <property type="term" value="F:hydrolase activity, acting on acid anhydrides, in phosphorus-containing anhydrides"/>
    <property type="evidence" value="ECO:0007669"/>
    <property type="project" value="InterPro"/>
</dbReference>
<dbReference type="EC" id="5.6.2.3" evidence="6"/>
<evidence type="ECO:0000256" key="1">
    <source>
        <dbReference type="ARBA" id="ARBA00001966"/>
    </source>
</evidence>
<dbReference type="GO" id="GO:0005524">
    <property type="term" value="F:ATP binding"/>
    <property type="evidence" value="ECO:0007669"/>
    <property type="project" value="UniProtKB-KW"/>
</dbReference>
<evidence type="ECO:0000313" key="10">
    <source>
        <dbReference type="Proteomes" id="UP000325755"/>
    </source>
</evidence>
<dbReference type="GO" id="GO:0003676">
    <property type="term" value="F:nucleic acid binding"/>
    <property type="evidence" value="ECO:0007669"/>
    <property type="project" value="InterPro"/>
</dbReference>
<protein>
    <recommendedName>
        <fullName evidence="6">DNA 5'-3' helicase</fullName>
        <ecNumber evidence="6">5.6.2.3</ecNumber>
    </recommendedName>
</protein>
<comment type="cofactor">
    <cofactor evidence="1">
        <name>[4Fe-4S] cluster</name>
        <dbReference type="ChEBI" id="CHEBI:49883"/>
    </cofactor>
</comment>
<dbReference type="InterPro" id="IPR006555">
    <property type="entry name" value="ATP-dep_Helicase_C"/>
</dbReference>
<dbReference type="InterPro" id="IPR027417">
    <property type="entry name" value="P-loop_NTPase"/>
</dbReference>
<dbReference type="FunCoup" id="A0A5Q0BMD8">
    <property type="interactions" value="181"/>
</dbReference>
<dbReference type="OrthoDB" id="9805194at2"/>
<dbReference type="GO" id="GO:0043139">
    <property type="term" value="F:5'-3' DNA helicase activity"/>
    <property type="evidence" value="ECO:0007669"/>
    <property type="project" value="UniProtKB-EC"/>
</dbReference>
<dbReference type="EMBL" id="CP044205">
    <property type="protein sequence ID" value="QFY43267.1"/>
    <property type="molecule type" value="Genomic_DNA"/>
</dbReference>
<dbReference type="InParanoid" id="A0A5Q0BMD8"/>
<dbReference type="KEGG" id="mmob:F6R98_12100"/>
<dbReference type="AlphaFoldDB" id="A0A5Q0BMD8"/>
<dbReference type="PROSITE" id="PS51193">
    <property type="entry name" value="HELICASE_ATP_BIND_2"/>
    <property type="match status" value="1"/>
</dbReference>
<keyword evidence="10" id="KW-1185">Reference proteome</keyword>
<keyword evidence="2" id="KW-0547">Nucleotide-binding</keyword>
<accession>A0A5Q0BMD8</accession>
<dbReference type="SMART" id="SM00491">
    <property type="entry name" value="HELICc2"/>
    <property type="match status" value="1"/>
</dbReference>
<keyword evidence="4" id="KW-0067">ATP-binding</keyword>
<dbReference type="GO" id="GO:0006281">
    <property type="term" value="P:DNA repair"/>
    <property type="evidence" value="ECO:0007669"/>
    <property type="project" value="TreeGrafter"/>
</dbReference>
<dbReference type="Gene3D" id="3.40.50.300">
    <property type="entry name" value="P-loop containing nucleotide triphosphate hydrolases"/>
    <property type="match status" value="2"/>
</dbReference>
<dbReference type="InterPro" id="IPR014013">
    <property type="entry name" value="Helic_SF1/SF2_ATP-bd_DinG/Rad3"/>
</dbReference>
<dbReference type="PANTHER" id="PTHR11472:SF34">
    <property type="entry name" value="REGULATOR OF TELOMERE ELONGATION HELICASE 1"/>
    <property type="match status" value="1"/>
</dbReference>
<dbReference type="InterPro" id="IPR011545">
    <property type="entry name" value="DEAD/DEAH_box_helicase_dom"/>
</dbReference>
<dbReference type="PANTHER" id="PTHR11472">
    <property type="entry name" value="DNA REPAIR DEAD HELICASE RAD3/XP-D SUBFAMILY MEMBER"/>
    <property type="match status" value="1"/>
</dbReference>
<comment type="similarity">
    <text evidence="5">Belongs to the helicase family. DinG subfamily.</text>
</comment>
<dbReference type="Proteomes" id="UP000325755">
    <property type="component" value="Chromosome"/>
</dbReference>
<dbReference type="Pfam" id="PF00270">
    <property type="entry name" value="DEAD"/>
    <property type="match status" value="1"/>
</dbReference>
<keyword evidence="9" id="KW-0347">Helicase</keyword>
<evidence type="ECO:0000256" key="4">
    <source>
        <dbReference type="ARBA" id="ARBA00022840"/>
    </source>
</evidence>
<keyword evidence="3" id="KW-0378">Hydrolase</keyword>
<evidence type="ECO:0000256" key="5">
    <source>
        <dbReference type="ARBA" id="ARBA00038058"/>
    </source>
</evidence>
<feature type="domain" description="Helicase ATP-binding" evidence="8">
    <location>
        <begin position="13"/>
        <end position="278"/>
    </location>
</feature>
<evidence type="ECO:0000256" key="2">
    <source>
        <dbReference type="ARBA" id="ARBA00022741"/>
    </source>
</evidence>
<evidence type="ECO:0000313" key="9">
    <source>
        <dbReference type="EMBL" id="QFY43267.1"/>
    </source>
</evidence>
<organism evidence="9 10">
    <name type="scientific">Candidatus Methylospira mobilis</name>
    <dbReference type="NCBI Taxonomy" id="1808979"/>
    <lineage>
        <taxon>Bacteria</taxon>
        <taxon>Pseudomonadati</taxon>
        <taxon>Pseudomonadota</taxon>
        <taxon>Gammaproteobacteria</taxon>
        <taxon>Methylococcales</taxon>
        <taxon>Methylococcaceae</taxon>
        <taxon>Candidatus Methylospira</taxon>
    </lineage>
</organism>
<evidence type="ECO:0000256" key="3">
    <source>
        <dbReference type="ARBA" id="ARBA00022801"/>
    </source>
</evidence>
<comment type="catalytic activity">
    <reaction evidence="7">
        <text>ATP + H2O = ADP + phosphate + H(+)</text>
        <dbReference type="Rhea" id="RHEA:13065"/>
        <dbReference type="ChEBI" id="CHEBI:15377"/>
        <dbReference type="ChEBI" id="CHEBI:15378"/>
        <dbReference type="ChEBI" id="CHEBI:30616"/>
        <dbReference type="ChEBI" id="CHEBI:43474"/>
        <dbReference type="ChEBI" id="CHEBI:456216"/>
        <dbReference type="EC" id="5.6.2.3"/>
    </reaction>
</comment>
<dbReference type="SMART" id="SM00487">
    <property type="entry name" value="DEXDc"/>
    <property type="match status" value="1"/>
</dbReference>
<reference evidence="9 10" key="1">
    <citation type="submission" date="2019-09" db="EMBL/GenBank/DDBJ databases">
        <title>Ecophysiology of the spiral-shaped methanotroph Methylospira mobilis as revealed by the complete genome sequence.</title>
        <authorList>
            <person name="Oshkin I.Y."/>
            <person name="Dedysh S.N."/>
            <person name="Miroshnikov K."/>
            <person name="Danilova O.V."/>
            <person name="Hakobyan A."/>
            <person name="Liesack W."/>
        </authorList>
    </citation>
    <scope>NUCLEOTIDE SEQUENCE [LARGE SCALE GENOMIC DNA]</scope>
    <source>
        <strain evidence="9 10">Shm1</strain>
    </source>
</reference>
<name>A0A5Q0BMD8_9GAMM</name>